<dbReference type="OrthoDB" id="9807354at2"/>
<dbReference type="EMBL" id="VCDI01000008">
    <property type="protein sequence ID" value="TLU71182.1"/>
    <property type="molecule type" value="Genomic_DNA"/>
</dbReference>
<keyword evidence="5 7" id="KW-0472">Membrane</keyword>
<dbReference type="Pfam" id="PF03743">
    <property type="entry name" value="TrbI"/>
    <property type="match status" value="1"/>
</dbReference>
<comment type="subcellular location">
    <subcellularLocation>
        <location evidence="1">Membrane</location>
        <topology evidence="1">Single-pass membrane protein</topology>
    </subcellularLocation>
</comment>
<reference evidence="8 9" key="1">
    <citation type="submission" date="2019-05" db="EMBL/GenBank/DDBJ databases">
        <authorList>
            <person name="Pankratov T."/>
            <person name="Grouzdev D."/>
        </authorList>
    </citation>
    <scope>NUCLEOTIDE SEQUENCE [LARGE SCALE GENOMIC DNA]</scope>
    <source>
        <strain evidence="8 9">KEBCLARHB70R</strain>
    </source>
</reference>
<dbReference type="Gene3D" id="2.40.128.260">
    <property type="entry name" value="Type IV secretion system, VirB10/TraB/TrbI"/>
    <property type="match status" value="1"/>
</dbReference>
<evidence type="ECO:0000256" key="1">
    <source>
        <dbReference type="ARBA" id="ARBA00004167"/>
    </source>
</evidence>
<sequence>MSDASDRTVDLPPGVLLPRRRIKRFNRLPAAAAGGLLIIVVCGLCYIFVLTQGSMRQKAQREVQEGHTADLADILAKAPAGAVIPPVSGQAAPAGDVGVTPLAPPPLQRLPEPGMTHTEIEGRRQLWTSYYQALNSARQRQLDASYEALAADTGSGSATRAASAPQGTQQSLGGDPLPQDRDGSFDALGNSLPSLAARQATGGSARQTGFFDQTGATPASDYLRATMTEPLSPYEIKAVDIIEARMVSGLTSDSHGVVRALVSKNVYDHATGLHILIPQGSQLEGVYNTGVSYGQKRVEVAWQRVIYPAPCDQSLDLGQMPGSDQSGYSGFHDITDNHTQQIFLNALLLSAFAAASQVSQGSNYSAFGGYNSGQVAAGAVGQQLSTLGEEFARRGLDVPPTEKVRNGYPFTIMVTRDIAFTQPWTAGACGRQEVSVAQR</sequence>
<organism evidence="8 9">
    <name type="scientific">Lichenicoccus roseus</name>
    <dbReference type="NCBI Taxonomy" id="2683649"/>
    <lineage>
        <taxon>Bacteria</taxon>
        <taxon>Pseudomonadati</taxon>
        <taxon>Pseudomonadota</taxon>
        <taxon>Alphaproteobacteria</taxon>
        <taxon>Acetobacterales</taxon>
        <taxon>Acetobacteraceae</taxon>
        <taxon>Lichenicoccus</taxon>
    </lineage>
</organism>
<name>A0A5R9J0X9_9PROT</name>
<dbReference type="InterPro" id="IPR005498">
    <property type="entry name" value="T4SS_VirB10/TraB/TrbI"/>
</dbReference>
<feature type="transmembrane region" description="Helical" evidence="7">
    <location>
        <begin position="28"/>
        <end position="49"/>
    </location>
</feature>
<dbReference type="InterPro" id="IPR042217">
    <property type="entry name" value="T4SS_VirB10/TrbI"/>
</dbReference>
<dbReference type="AlphaFoldDB" id="A0A5R9J0X9"/>
<comment type="caution">
    <text evidence="8">The sequence shown here is derived from an EMBL/GenBank/DDBJ whole genome shotgun (WGS) entry which is preliminary data.</text>
</comment>
<evidence type="ECO:0000256" key="2">
    <source>
        <dbReference type="ARBA" id="ARBA00010265"/>
    </source>
</evidence>
<evidence type="ECO:0000313" key="9">
    <source>
        <dbReference type="Proteomes" id="UP000305654"/>
    </source>
</evidence>
<feature type="region of interest" description="Disordered" evidence="6">
    <location>
        <begin position="157"/>
        <end position="190"/>
    </location>
</feature>
<keyword evidence="4 7" id="KW-1133">Transmembrane helix</keyword>
<dbReference type="GO" id="GO:0016020">
    <property type="term" value="C:membrane"/>
    <property type="evidence" value="ECO:0007669"/>
    <property type="project" value="UniProtKB-SubCell"/>
</dbReference>
<gene>
    <name evidence="8" type="ORF">FE263_18605</name>
</gene>
<protein>
    <recommendedName>
        <fullName evidence="10">TrbI/VirB10 family protein</fullName>
    </recommendedName>
</protein>
<keyword evidence="9" id="KW-1185">Reference proteome</keyword>
<evidence type="ECO:0000256" key="5">
    <source>
        <dbReference type="ARBA" id="ARBA00023136"/>
    </source>
</evidence>
<evidence type="ECO:0000256" key="4">
    <source>
        <dbReference type="ARBA" id="ARBA00022989"/>
    </source>
</evidence>
<evidence type="ECO:0000313" key="8">
    <source>
        <dbReference type="EMBL" id="TLU71182.1"/>
    </source>
</evidence>
<dbReference type="Proteomes" id="UP000305654">
    <property type="component" value="Unassembled WGS sequence"/>
</dbReference>
<evidence type="ECO:0000256" key="7">
    <source>
        <dbReference type="SAM" id="Phobius"/>
    </source>
</evidence>
<comment type="similarity">
    <text evidence="2">Belongs to the TrbI/VirB10 family.</text>
</comment>
<evidence type="ECO:0008006" key="10">
    <source>
        <dbReference type="Google" id="ProtNLM"/>
    </source>
</evidence>
<dbReference type="CDD" id="cd16429">
    <property type="entry name" value="VirB10"/>
    <property type="match status" value="1"/>
</dbReference>
<keyword evidence="3 7" id="KW-0812">Transmembrane</keyword>
<evidence type="ECO:0000256" key="3">
    <source>
        <dbReference type="ARBA" id="ARBA00022692"/>
    </source>
</evidence>
<accession>A0A5R9J0X9</accession>
<proteinExistence type="inferred from homology"/>
<evidence type="ECO:0000256" key="6">
    <source>
        <dbReference type="SAM" id="MobiDB-lite"/>
    </source>
</evidence>